<dbReference type="EMBL" id="CAJNNW010029262">
    <property type="protein sequence ID" value="CAE8699637.1"/>
    <property type="molecule type" value="Genomic_DNA"/>
</dbReference>
<dbReference type="Gene3D" id="3.10.28.10">
    <property type="entry name" value="Homing endonucleases"/>
    <property type="match status" value="2"/>
</dbReference>
<comment type="caution">
    <text evidence="1">The sequence shown here is derived from an EMBL/GenBank/DDBJ whole genome shotgun (WGS) entry which is preliminary data.</text>
</comment>
<name>A0A813KC60_POLGL</name>
<accession>A0A813KC60</accession>
<proteinExistence type="predicted"/>
<protein>
    <recommendedName>
        <fullName evidence="3">LAGLIDADG endonuclease</fullName>
    </recommendedName>
</protein>
<dbReference type="AlphaFoldDB" id="A0A813KC60"/>
<evidence type="ECO:0000313" key="1">
    <source>
        <dbReference type="EMBL" id="CAE8699637.1"/>
    </source>
</evidence>
<dbReference type="InterPro" id="IPR027434">
    <property type="entry name" value="Homing_endonucl"/>
</dbReference>
<gene>
    <name evidence="1" type="ORF">PGLA2088_LOCUS31254</name>
</gene>
<evidence type="ECO:0008006" key="3">
    <source>
        <dbReference type="Google" id="ProtNLM"/>
    </source>
</evidence>
<organism evidence="1 2">
    <name type="scientific">Polarella glacialis</name>
    <name type="common">Dinoflagellate</name>
    <dbReference type="NCBI Taxonomy" id="89957"/>
    <lineage>
        <taxon>Eukaryota</taxon>
        <taxon>Sar</taxon>
        <taxon>Alveolata</taxon>
        <taxon>Dinophyceae</taxon>
        <taxon>Suessiales</taxon>
        <taxon>Suessiaceae</taxon>
        <taxon>Polarella</taxon>
    </lineage>
</organism>
<evidence type="ECO:0000313" key="2">
    <source>
        <dbReference type="Proteomes" id="UP000626109"/>
    </source>
</evidence>
<reference evidence="1" key="1">
    <citation type="submission" date="2021-02" db="EMBL/GenBank/DDBJ databases">
        <authorList>
            <person name="Dougan E. K."/>
            <person name="Rhodes N."/>
            <person name="Thang M."/>
            <person name="Chan C."/>
        </authorList>
    </citation>
    <scope>NUCLEOTIDE SEQUENCE</scope>
</reference>
<sequence length="414" mass="45995">MINGRAWTSTVSNANPVRFRDEGMQGHAFDMLQRRCHRLRGVLRRLQWPQITHLLASGQEHELPLKAGDADAARRKPLSAAELQYLIGFFDGDGCVSVRTCRSSCTLAITQSFDRGEAILLFRAAFGGGIYMRGAGLGSRKPCVQWTVSGQAGKQAAMLLSQWPSMKQAQLHIAANWPKCPKARAEQTASLKPLKHHLYKPMQVACSWQYLSGFFDAEGYIKVPVHSPSVNLSLGQKNRHALDSIYSFLYVEQQGKWSTVLKSAEDSMHVLNCSNSAGSRQALTQFLSAGLLVKRGEAELALSLDNSNHMEVREGLSQMSGNQSKHSRLDAKGVLRDIQIRRLSGVARRAKLRGSCELAVGHELQLRELRQTHGVERMRSRMVALRTDIRSLLKSGANLAQVTSADEQRKRVIK</sequence>
<dbReference type="SUPFAM" id="SSF55608">
    <property type="entry name" value="Homing endonucleases"/>
    <property type="match status" value="2"/>
</dbReference>
<dbReference type="Proteomes" id="UP000626109">
    <property type="component" value="Unassembled WGS sequence"/>
</dbReference>